<evidence type="ECO:0000256" key="5">
    <source>
        <dbReference type="ARBA" id="ARBA00022764"/>
    </source>
</evidence>
<accession>A0ABR9V2Q7</accession>
<keyword evidence="4 6" id="KW-0732">Signal</keyword>
<dbReference type="Gene3D" id="3.40.190.10">
    <property type="entry name" value="Periplasmic binding protein-like II"/>
    <property type="match status" value="2"/>
</dbReference>
<dbReference type="PROSITE" id="PS51257">
    <property type="entry name" value="PROKAR_LIPOPROTEIN"/>
    <property type="match status" value="1"/>
</dbReference>
<dbReference type="Pfam" id="PF13531">
    <property type="entry name" value="SBP_bac_11"/>
    <property type="match status" value="1"/>
</dbReference>
<comment type="similarity">
    <text evidence="2">Belongs to the prokaryotic sulfate-binding protein family.</text>
</comment>
<dbReference type="SUPFAM" id="SSF53850">
    <property type="entry name" value="Periplasmic binding protein-like II"/>
    <property type="match status" value="1"/>
</dbReference>
<keyword evidence="5" id="KW-0574">Periplasm</keyword>
<dbReference type="EMBL" id="JADEWC010000002">
    <property type="protein sequence ID" value="MBE9221391.1"/>
    <property type="molecule type" value="Genomic_DNA"/>
</dbReference>
<dbReference type="InterPro" id="IPR005669">
    <property type="entry name" value="Thiosulph/SO4-bd"/>
</dbReference>
<protein>
    <submittedName>
        <fullName evidence="7">Sulfate ABC transporter substrate-binding protein</fullName>
    </submittedName>
</protein>
<reference evidence="7 8" key="1">
    <citation type="submission" date="2020-10" db="EMBL/GenBank/DDBJ databases">
        <authorList>
            <person name="Castelo-Branco R."/>
            <person name="Eusebio N."/>
            <person name="Adriana R."/>
            <person name="Vieira A."/>
            <person name="Brugerolle De Fraissinette N."/>
            <person name="Rezende De Castro R."/>
            <person name="Schneider M.P."/>
            <person name="Vasconcelos V."/>
            <person name="Leao P.N."/>
        </authorList>
    </citation>
    <scope>NUCLEOTIDE SEQUENCE [LARGE SCALE GENOMIC DNA]</scope>
    <source>
        <strain evidence="7 8">LEGE 03274</strain>
    </source>
</reference>
<comment type="subcellular location">
    <subcellularLocation>
        <location evidence="1">Periplasm</location>
    </subcellularLocation>
</comment>
<sequence length="352" mass="38354">MKLQRRLFSKFLLGLTISGVIASCASPSTTTENTGSTAESQSQEEVTLTLVSYAVTQAAYEKIVPQFVEYWEETTGQKVTIDQSYGGSGSQTRAVIDGLEADIVALALASDTYALQEAGLVEPGWENEVSGQNGIITRSVVALVSREGGQKVETWQDLADPNISVITANPKTSGGARWNFLALWGSITQAGGSIEQATEYVAQVYSSVTTLPKDAREASDVFYTRNQGDVLMNYENELLLAESQGRIQPYVIPTDYNISIEGPVAVVDGYVDRRGTREVAEAFVEFLYTPEAQRAFAEAGFRPVNEEVFAEFSDKFPVVENLFTIEDFGGWPTAQSEFFDDGGIFDQAISGR</sequence>
<keyword evidence="8" id="KW-1185">Reference proteome</keyword>
<evidence type="ECO:0000313" key="8">
    <source>
        <dbReference type="Proteomes" id="UP000654604"/>
    </source>
</evidence>
<comment type="caution">
    <text evidence="7">The sequence shown here is derived from an EMBL/GenBank/DDBJ whole genome shotgun (WGS) entry which is preliminary data.</text>
</comment>
<dbReference type="PANTHER" id="PTHR30368">
    <property type="entry name" value="SULFATE-BINDING PROTEIN"/>
    <property type="match status" value="1"/>
</dbReference>
<name>A0ABR9V2Q7_9CHRO</name>
<proteinExistence type="inferred from homology"/>
<dbReference type="NCBIfam" id="TIGR00971">
    <property type="entry name" value="3a0106s03"/>
    <property type="match status" value="1"/>
</dbReference>
<evidence type="ECO:0000256" key="6">
    <source>
        <dbReference type="SAM" id="SignalP"/>
    </source>
</evidence>
<feature type="chain" id="PRO_5045558159" evidence="6">
    <location>
        <begin position="23"/>
        <end position="352"/>
    </location>
</feature>
<evidence type="ECO:0000256" key="4">
    <source>
        <dbReference type="ARBA" id="ARBA00022729"/>
    </source>
</evidence>
<evidence type="ECO:0000256" key="2">
    <source>
        <dbReference type="ARBA" id="ARBA00006099"/>
    </source>
</evidence>
<dbReference type="RefSeq" id="WP_193799582.1">
    <property type="nucleotide sequence ID" value="NZ_JADEWC010000002.1"/>
</dbReference>
<organism evidence="7 8">
    <name type="scientific">Cyanobacterium stanieri LEGE 03274</name>
    <dbReference type="NCBI Taxonomy" id="1828756"/>
    <lineage>
        <taxon>Bacteria</taxon>
        <taxon>Bacillati</taxon>
        <taxon>Cyanobacteriota</taxon>
        <taxon>Cyanophyceae</taxon>
        <taxon>Oscillatoriophycideae</taxon>
        <taxon>Chroococcales</taxon>
        <taxon>Geminocystaceae</taxon>
        <taxon>Cyanobacterium</taxon>
    </lineage>
</organism>
<dbReference type="PANTHER" id="PTHR30368:SF2">
    <property type="entry name" value="SULFATE-BINDING PROTEIN"/>
    <property type="match status" value="1"/>
</dbReference>
<dbReference type="InterPro" id="IPR034408">
    <property type="entry name" value="Sulphate/thiosulphate_BS"/>
</dbReference>
<evidence type="ECO:0000256" key="3">
    <source>
        <dbReference type="ARBA" id="ARBA00022448"/>
    </source>
</evidence>
<feature type="signal peptide" evidence="6">
    <location>
        <begin position="1"/>
        <end position="22"/>
    </location>
</feature>
<evidence type="ECO:0000313" key="7">
    <source>
        <dbReference type="EMBL" id="MBE9221391.1"/>
    </source>
</evidence>
<dbReference type="CDD" id="cd01005">
    <property type="entry name" value="PBP2_CysP"/>
    <property type="match status" value="1"/>
</dbReference>
<gene>
    <name evidence="7" type="ORF">IQ215_01655</name>
</gene>
<dbReference type="Proteomes" id="UP000654604">
    <property type="component" value="Unassembled WGS sequence"/>
</dbReference>
<keyword evidence="3" id="KW-0813">Transport</keyword>
<dbReference type="PROSITE" id="PS00757">
    <property type="entry name" value="PROK_SULFATE_BIND_2"/>
    <property type="match status" value="1"/>
</dbReference>
<evidence type="ECO:0000256" key="1">
    <source>
        <dbReference type="ARBA" id="ARBA00004418"/>
    </source>
</evidence>